<dbReference type="InterPro" id="IPR036097">
    <property type="entry name" value="HisK_dim/P_sf"/>
</dbReference>
<reference evidence="9" key="1">
    <citation type="journal article" date="2012" name="Science">
        <title>Fermentation, hydrogen, and sulfur metabolism in multiple uncultivated bacterial phyla.</title>
        <authorList>
            <person name="Wrighton K.C."/>
            <person name="Thomas B.C."/>
            <person name="Sharon I."/>
            <person name="Miller C.S."/>
            <person name="Castelle C.J."/>
            <person name="VerBerkmoes N.C."/>
            <person name="Wilkins M.J."/>
            <person name="Hettich R.L."/>
            <person name="Lipton M.S."/>
            <person name="Williams K.H."/>
            <person name="Long P.E."/>
            <person name="Banfield J.F."/>
        </authorList>
    </citation>
    <scope>NUCLEOTIDE SEQUENCE [LARGE SCALE GENOMIC DNA]</scope>
</reference>
<evidence type="ECO:0000256" key="4">
    <source>
        <dbReference type="ARBA" id="ARBA00022679"/>
    </source>
</evidence>
<dbReference type="InterPro" id="IPR036890">
    <property type="entry name" value="HATPase_C_sf"/>
</dbReference>
<protein>
    <recommendedName>
        <fullName evidence="2">histidine kinase</fullName>
        <ecNumber evidence="2">2.7.13.3</ecNumber>
    </recommendedName>
</protein>
<dbReference type="EC" id="2.7.13.3" evidence="2"/>
<organism evidence="9">
    <name type="scientific">uncultured bacterium</name>
    <name type="common">gcode 4</name>
    <dbReference type="NCBI Taxonomy" id="1234023"/>
    <lineage>
        <taxon>Bacteria</taxon>
        <taxon>environmental samples</taxon>
    </lineage>
</organism>
<dbReference type="InterPro" id="IPR003661">
    <property type="entry name" value="HisK_dim/P_dom"/>
</dbReference>
<evidence type="ECO:0000256" key="2">
    <source>
        <dbReference type="ARBA" id="ARBA00012438"/>
    </source>
</evidence>
<dbReference type="PANTHER" id="PTHR45453">
    <property type="entry name" value="PHOSPHATE REGULON SENSOR PROTEIN PHOR"/>
    <property type="match status" value="1"/>
</dbReference>
<evidence type="ECO:0000313" key="9">
    <source>
        <dbReference type="EMBL" id="EKE28261.1"/>
    </source>
</evidence>
<dbReference type="Gene3D" id="3.30.565.10">
    <property type="entry name" value="Histidine kinase-like ATPase, C-terminal domain"/>
    <property type="match status" value="1"/>
</dbReference>
<proteinExistence type="predicted"/>
<keyword evidence="6" id="KW-0902">Two-component regulatory system</keyword>
<evidence type="ECO:0000256" key="1">
    <source>
        <dbReference type="ARBA" id="ARBA00000085"/>
    </source>
</evidence>
<dbReference type="GO" id="GO:0000155">
    <property type="term" value="F:phosphorelay sensor kinase activity"/>
    <property type="evidence" value="ECO:0007669"/>
    <property type="project" value="InterPro"/>
</dbReference>
<gene>
    <name evidence="9" type="ORF">ACD_3C00084G0017</name>
</gene>
<dbReference type="GO" id="GO:0004721">
    <property type="term" value="F:phosphoprotein phosphatase activity"/>
    <property type="evidence" value="ECO:0007669"/>
    <property type="project" value="TreeGrafter"/>
</dbReference>
<evidence type="ECO:0000256" key="3">
    <source>
        <dbReference type="ARBA" id="ARBA00022553"/>
    </source>
</evidence>
<dbReference type="CDD" id="cd00082">
    <property type="entry name" value="HisKA"/>
    <property type="match status" value="1"/>
</dbReference>
<feature type="transmembrane region" description="Helical" evidence="7">
    <location>
        <begin position="22"/>
        <end position="43"/>
    </location>
</feature>
<dbReference type="InterPro" id="IPR005467">
    <property type="entry name" value="His_kinase_dom"/>
</dbReference>
<dbReference type="PROSITE" id="PS50109">
    <property type="entry name" value="HIS_KIN"/>
    <property type="match status" value="1"/>
</dbReference>
<dbReference type="Gene3D" id="1.10.287.130">
    <property type="match status" value="1"/>
</dbReference>
<dbReference type="EMBL" id="AMFJ01000358">
    <property type="protein sequence ID" value="EKE28261.1"/>
    <property type="molecule type" value="Genomic_DNA"/>
</dbReference>
<sequence length="401" mass="47537">MSLNKILKLSVNSRQDNLALKISAYVFYLLTLSFALLITIYHFQTIMEEENNFVTEVVLLRQSADFPNNIIKRSFDSLWKQADKINVNELHDFLIIPDSWETYYNWVFEVIERNEVIKKVWNKIVYMRFGANTYMMIHLRVADKNIYIAKDTTHRVEWEKKIIYTSLVLDVVLMILIYLLSKRLSLLAIEPIQKANKKLKDYNHNLAHELKTPISIIRSDLELSKLSWEMLDYNRTIEELKHIEDIVNSLLTLSEIWWKAEEKQDLSVWDIVKRNVAKLKKAYKISNEKIEINIQKDFMVNANEKLLDILIKNIIENSIKYSLDNTAITINISLRSLIVSNIWKLISQDEIDNLFQPFYKGSNSVNWYWLWLNIVKTIADRNSWKITFGAKKNIYTLEVKF</sequence>
<evidence type="ECO:0000259" key="8">
    <source>
        <dbReference type="PROSITE" id="PS50109"/>
    </source>
</evidence>
<dbReference type="AlphaFoldDB" id="K2FAV1"/>
<dbReference type="SUPFAM" id="SSF47384">
    <property type="entry name" value="Homodimeric domain of signal transducing histidine kinase"/>
    <property type="match status" value="1"/>
</dbReference>
<keyword evidence="7" id="KW-1133">Transmembrane helix</keyword>
<comment type="caution">
    <text evidence="9">The sequence shown here is derived from an EMBL/GenBank/DDBJ whole genome shotgun (WGS) entry which is preliminary data.</text>
</comment>
<dbReference type="PANTHER" id="PTHR45453:SF1">
    <property type="entry name" value="PHOSPHATE REGULON SENSOR PROTEIN PHOR"/>
    <property type="match status" value="1"/>
</dbReference>
<keyword evidence="7" id="KW-0812">Transmembrane</keyword>
<comment type="catalytic activity">
    <reaction evidence="1">
        <text>ATP + protein L-histidine = ADP + protein N-phospho-L-histidine.</text>
        <dbReference type="EC" id="2.7.13.3"/>
    </reaction>
</comment>
<keyword evidence="5" id="KW-0418">Kinase</keyword>
<feature type="transmembrane region" description="Helical" evidence="7">
    <location>
        <begin position="162"/>
        <end position="181"/>
    </location>
</feature>
<dbReference type="GO" id="GO:0016036">
    <property type="term" value="P:cellular response to phosphate starvation"/>
    <property type="evidence" value="ECO:0007669"/>
    <property type="project" value="TreeGrafter"/>
</dbReference>
<evidence type="ECO:0000256" key="5">
    <source>
        <dbReference type="ARBA" id="ARBA00022777"/>
    </source>
</evidence>
<accession>K2FAV1</accession>
<evidence type="ECO:0000256" key="7">
    <source>
        <dbReference type="SAM" id="Phobius"/>
    </source>
</evidence>
<name>K2FAV1_9BACT</name>
<keyword evidence="3" id="KW-0597">Phosphoprotein</keyword>
<evidence type="ECO:0000256" key="6">
    <source>
        <dbReference type="ARBA" id="ARBA00023012"/>
    </source>
</evidence>
<dbReference type="InterPro" id="IPR050351">
    <property type="entry name" value="BphY/WalK/GraS-like"/>
</dbReference>
<keyword evidence="4" id="KW-0808">Transferase</keyword>
<dbReference type="GO" id="GO:0005886">
    <property type="term" value="C:plasma membrane"/>
    <property type="evidence" value="ECO:0007669"/>
    <property type="project" value="TreeGrafter"/>
</dbReference>
<dbReference type="SUPFAM" id="SSF55874">
    <property type="entry name" value="ATPase domain of HSP90 chaperone/DNA topoisomerase II/histidine kinase"/>
    <property type="match status" value="1"/>
</dbReference>
<keyword evidence="7" id="KW-0472">Membrane</keyword>
<feature type="domain" description="Histidine kinase" evidence="8">
    <location>
        <begin position="205"/>
        <end position="401"/>
    </location>
</feature>